<dbReference type="Proteomes" id="UP000033977">
    <property type="component" value="Unassembled WGS sequence"/>
</dbReference>
<reference evidence="2 3" key="1">
    <citation type="journal article" date="2015" name="Nature">
        <title>rRNA introns, odd ribosomes, and small enigmatic genomes across a large radiation of phyla.</title>
        <authorList>
            <person name="Brown C.T."/>
            <person name="Hug L.A."/>
            <person name="Thomas B.C."/>
            <person name="Sharon I."/>
            <person name="Castelle C.J."/>
            <person name="Singh A."/>
            <person name="Wilkins M.J."/>
            <person name="Williams K.H."/>
            <person name="Banfield J.F."/>
        </authorList>
    </citation>
    <scope>NUCLEOTIDE SEQUENCE [LARGE SCALE GENOMIC DNA]</scope>
</reference>
<evidence type="ECO:0000259" key="1">
    <source>
        <dbReference type="SMART" id="SM01321"/>
    </source>
</evidence>
<organism evidence="2 3">
    <name type="scientific">Candidatus Giovannonibacteria bacterium GW2011_GWB1_44_23</name>
    <dbReference type="NCBI Taxonomy" id="1618652"/>
    <lineage>
        <taxon>Bacteria</taxon>
        <taxon>Candidatus Giovannoniibacteriota</taxon>
    </lineage>
</organism>
<dbReference type="Pfam" id="PF01797">
    <property type="entry name" value="Y1_Tnp"/>
    <property type="match status" value="1"/>
</dbReference>
<dbReference type="AlphaFoldDB" id="A0A0G1IE17"/>
<dbReference type="GO" id="GO:0003677">
    <property type="term" value="F:DNA binding"/>
    <property type="evidence" value="ECO:0007669"/>
    <property type="project" value="InterPro"/>
</dbReference>
<dbReference type="GO" id="GO:0006313">
    <property type="term" value="P:DNA transposition"/>
    <property type="evidence" value="ECO:0007669"/>
    <property type="project" value="InterPro"/>
</dbReference>
<protein>
    <recommendedName>
        <fullName evidence="1">Transposase IS200-like domain-containing protein</fullName>
    </recommendedName>
</protein>
<gene>
    <name evidence="2" type="ORF">UW49_C0004G0085</name>
</gene>
<dbReference type="InterPro" id="IPR002686">
    <property type="entry name" value="Transposase_17"/>
</dbReference>
<dbReference type="InterPro" id="IPR036515">
    <property type="entry name" value="Transposase_17_sf"/>
</dbReference>
<evidence type="ECO:0000313" key="2">
    <source>
        <dbReference type="EMBL" id="KKT57470.1"/>
    </source>
</evidence>
<dbReference type="GO" id="GO:0004803">
    <property type="term" value="F:transposase activity"/>
    <property type="evidence" value="ECO:0007669"/>
    <property type="project" value="InterPro"/>
</dbReference>
<comment type="caution">
    <text evidence="2">The sequence shown here is derived from an EMBL/GenBank/DDBJ whole genome shotgun (WGS) entry which is preliminary data.</text>
</comment>
<dbReference type="SMART" id="SM01321">
    <property type="entry name" value="Y1_Tnp"/>
    <property type="match status" value="1"/>
</dbReference>
<name>A0A0G1IE17_9BACT</name>
<proteinExistence type="predicted"/>
<evidence type="ECO:0000313" key="3">
    <source>
        <dbReference type="Proteomes" id="UP000033977"/>
    </source>
</evidence>
<dbReference type="EMBL" id="LCIN01000004">
    <property type="protein sequence ID" value="KKT57470.1"/>
    <property type="molecule type" value="Genomic_DNA"/>
</dbReference>
<feature type="domain" description="Transposase IS200-like" evidence="1">
    <location>
        <begin position="7"/>
        <end position="145"/>
    </location>
</feature>
<dbReference type="Gene3D" id="3.30.70.1290">
    <property type="entry name" value="Transposase IS200-like"/>
    <property type="match status" value="1"/>
</dbReference>
<dbReference type="PANTHER" id="PTHR34322:SF2">
    <property type="entry name" value="TRANSPOSASE IS200-LIKE DOMAIN-CONTAINING PROTEIN"/>
    <property type="match status" value="1"/>
</dbReference>
<dbReference type="PANTHER" id="PTHR34322">
    <property type="entry name" value="TRANSPOSASE, Y1_TNP DOMAIN-CONTAINING"/>
    <property type="match status" value="1"/>
</dbReference>
<sequence>MKHPPFVNTEFYHVYNRGVDRRQIFSDQYDLQRFLQSIDEFNVFEPIGSIYESSFLDQSILSKRKKKRLVNFIAYCLNLNHVHFIIQQVRKGGISELMKRLFGGYTWYFNKKHNRSGSLFQGTFKAKHIDSNEYLLHLSAYVNLNYRVHQLGGLTAKLCKSSWGEFIDGSANSFCNKNIILEQFRNVREYKQFAESSLKDIAERKKRDREFHEMLLE</sequence>
<dbReference type="SUPFAM" id="SSF143422">
    <property type="entry name" value="Transposase IS200-like"/>
    <property type="match status" value="1"/>
</dbReference>
<accession>A0A0G1IE17</accession>